<dbReference type="PANTHER" id="PTHR13077">
    <property type="entry name" value="SELENOPROTEIN F"/>
    <property type="match status" value="1"/>
</dbReference>
<evidence type="ECO:0000256" key="4">
    <source>
        <dbReference type="ARBA" id="ARBA00022824"/>
    </source>
</evidence>
<dbReference type="InterPro" id="IPR039992">
    <property type="entry name" value="Sep15_SelM"/>
</dbReference>
<name>A0A1I8JHL5_9PLAT</name>
<dbReference type="GO" id="GO:0005788">
    <property type="term" value="C:endoplasmic reticulum lumen"/>
    <property type="evidence" value="ECO:0007669"/>
    <property type="project" value="UniProtKB-SubCell"/>
</dbReference>
<dbReference type="Pfam" id="PF08806">
    <property type="entry name" value="Sep15_SelM"/>
    <property type="match status" value="1"/>
</dbReference>
<organism evidence="9 10">
    <name type="scientific">Macrostomum lignano</name>
    <dbReference type="NCBI Taxonomy" id="282301"/>
    <lineage>
        <taxon>Eukaryota</taxon>
        <taxon>Metazoa</taxon>
        <taxon>Spiralia</taxon>
        <taxon>Lophotrochozoa</taxon>
        <taxon>Platyhelminthes</taxon>
        <taxon>Rhabditophora</taxon>
        <taxon>Macrostomorpha</taxon>
        <taxon>Macrostomida</taxon>
        <taxon>Macrostomidae</taxon>
        <taxon>Macrostomum</taxon>
    </lineage>
</organism>
<keyword evidence="5" id="KW-0712">Selenocysteine</keyword>
<evidence type="ECO:0000256" key="7">
    <source>
        <dbReference type="SAM" id="SignalP"/>
    </source>
</evidence>
<dbReference type="InterPro" id="IPR038219">
    <property type="entry name" value="Sep15/SelM_sf"/>
</dbReference>
<dbReference type="Gene3D" id="3.40.30.50">
    <property type="entry name" value="Sep15/SelM thioredoxin-like domain, active-site redox motif"/>
    <property type="match status" value="1"/>
</dbReference>
<keyword evidence="3 7" id="KW-0732">Signal</keyword>
<sequence length="127" mass="14010">MQVVTAFLIVLQAAVLQCQILSPDQCKQSGFTSALECSSCSQLKQFGLSQLDQACQQCCKGDSLDSAKLSNRPSQFPGLSIKYKRGAEPVIRLMQDEAARSAGTGEEFGIDRWDTDTLEEFLRERLV</sequence>
<comment type="similarity">
    <text evidence="2">Belongs to the selenoprotein M/F family.</text>
</comment>
<dbReference type="InterPro" id="IPR014912">
    <property type="entry name" value="Sep15_SelM_dom"/>
</dbReference>
<evidence type="ECO:0000256" key="2">
    <source>
        <dbReference type="ARBA" id="ARBA00005742"/>
    </source>
</evidence>
<feature type="domain" description="Selenoprotein F/M" evidence="8">
    <location>
        <begin position="72"/>
        <end position="126"/>
    </location>
</feature>
<evidence type="ECO:0000259" key="8">
    <source>
        <dbReference type="Pfam" id="PF08806"/>
    </source>
</evidence>
<reference evidence="10" key="1">
    <citation type="submission" date="2016-11" db="UniProtKB">
        <authorList>
            <consortium name="WormBaseParasite"/>
        </authorList>
    </citation>
    <scope>IDENTIFICATION</scope>
</reference>
<accession>A0A1I8JHL5</accession>
<dbReference type="Proteomes" id="UP000095280">
    <property type="component" value="Unplaced"/>
</dbReference>
<dbReference type="InterPro" id="IPR036249">
    <property type="entry name" value="Thioredoxin-like_sf"/>
</dbReference>
<comment type="subcellular location">
    <subcellularLocation>
        <location evidence="1">Endoplasmic reticulum lumen</location>
    </subcellularLocation>
</comment>
<evidence type="ECO:0000256" key="5">
    <source>
        <dbReference type="ARBA" id="ARBA00022933"/>
    </source>
</evidence>
<feature type="chain" id="PRO_5009321757" description="Selenoprotein F" evidence="7">
    <location>
        <begin position="19"/>
        <end position="127"/>
    </location>
</feature>
<dbReference type="GO" id="GO:0016491">
    <property type="term" value="F:oxidoreductase activity"/>
    <property type="evidence" value="ECO:0007669"/>
    <property type="project" value="TreeGrafter"/>
</dbReference>
<feature type="signal peptide" evidence="7">
    <location>
        <begin position="1"/>
        <end position="18"/>
    </location>
</feature>
<dbReference type="PANTHER" id="PTHR13077:SF6">
    <property type="entry name" value="SELENOPROTEIN F"/>
    <property type="match status" value="1"/>
</dbReference>
<evidence type="ECO:0000256" key="3">
    <source>
        <dbReference type="ARBA" id="ARBA00022729"/>
    </source>
</evidence>
<keyword evidence="9" id="KW-1185">Reference proteome</keyword>
<keyword evidence="4" id="KW-0256">Endoplasmic reticulum</keyword>
<evidence type="ECO:0000313" key="9">
    <source>
        <dbReference type="Proteomes" id="UP000095280"/>
    </source>
</evidence>
<evidence type="ECO:0000256" key="1">
    <source>
        <dbReference type="ARBA" id="ARBA00004319"/>
    </source>
</evidence>
<evidence type="ECO:0000313" key="10">
    <source>
        <dbReference type="WBParaSite" id="maker-uti_cns_0047908-snap-gene-0.9-mRNA-1"/>
    </source>
</evidence>
<evidence type="ECO:0000256" key="6">
    <source>
        <dbReference type="ARBA" id="ARBA00040775"/>
    </source>
</evidence>
<proteinExistence type="inferred from homology"/>
<dbReference type="SUPFAM" id="SSF52833">
    <property type="entry name" value="Thioredoxin-like"/>
    <property type="match status" value="1"/>
</dbReference>
<dbReference type="AlphaFoldDB" id="A0A1I8JHL5"/>
<dbReference type="WBParaSite" id="maker-uti_cns_0047908-snap-gene-0.9-mRNA-1">
    <property type="protein sequence ID" value="maker-uti_cns_0047908-snap-gene-0.9-mRNA-1"/>
    <property type="gene ID" value="maker-uti_cns_0047908-snap-gene-0.9"/>
</dbReference>
<protein>
    <recommendedName>
        <fullName evidence="6">Selenoprotein F</fullName>
    </recommendedName>
</protein>